<dbReference type="Pfam" id="PF00006">
    <property type="entry name" value="ATP-synt_ab"/>
    <property type="match status" value="1"/>
</dbReference>
<dbReference type="InterPro" id="IPR011010">
    <property type="entry name" value="DNA_brk_join_enz"/>
</dbReference>
<dbReference type="InterPro" id="IPR027417">
    <property type="entry name" value="P-loop_NTPase"/>
</dbReference>
<evidence type="ECO:0000256" key="7">
    <source>
        <dbReference type="ARBA" id="ARBA00023065"/>
    </source>
</evidence>
<dbReference type="SUPFAM" id="SSF90229">
    <property type="entry name" value="CCCH zinc finger"/>
    <property type="match status" value="1"/>
</dbReference>
<dbReference type="InterPro" id="IPR055190">
    <property type="entry name" value="ATP-synt_VA_C"/>
</dbReference>
<evidence type="ECO:0000313" key="13">
    <source>
        <dbReference type="Proteomes" id="UP000604046"/>
    </source>
</evidence>
<dbReference type="Gene3D" id="4.10.1000.10">
    <property type="entry name" value="Zinc finger, CCCH-type"/>
    <property type="match status" value="1"/>
</dbReference>
<feature type="compositionally biased region" description="Acidic residues" evidence="10">
    <location>
        <begin position="682"/>
        <end position="692"/>
    </location>
</feature>
<name>A0A812JSX5_9DINO</name>
<dbReference type="SUPFAM" id="SSF56349">
    <property type="entry name" value="DNA breaking-rejoining enzymes"/>
    <property type="match status" value="1"/>
</dbReference>
<dbReference type="GO" id="GO:0005524">
    <property type="term" value="F:ATP binding"/>
    <property type="evidence" value="ECO:0007669"/>
    <property type="project" value="InterPro"/>
</dbReference>
<keyword evidence="3 9" id="KW-0479">Metal-binding</keyword>
<accession>A0A812JSX5</accession>
<dbReference type="EMBL" id="CAJNDS010000512">
    <property type="protein sequence ID" value="CAE7213565.1"/>
    <property type="molecule type" value="Genomic_DNA"/>
</dbReference>
<dbReference type="SUPFAM" id="SSF53254">
    <property type="entry name" value="Phosphoglycerate mutase-like"/>
    <property type="match status" value="1"/>
</dbReference>
<dbReference type="Pfam" id="PF00642">
    <property type="entry name" value="zf-CCCH"/>
    <property type="match status" value="1"/>
</dbReference>
<dbReference type="PROSITE" id="PS00152">
    <property type="entry name" value="ATPASE_ALPHA_BETA"/>
    <property type="match status" value="1"/>
</dbReference>
<evidence type="ECO:0000256" key="8">
    <source>
        <dbReference type="ARBA" id="ARBA00023172"/>
    </source>
</evidence>
<dbReference type="PROSITE" id="PS50103">
    <property type="entry name" value="ZF_C3H1"/>
    <property type="match status" value="1"/>
</dbReference>
<keyword evidence="8" id="KW-0233">DNA recombination</keyword>
<dbReference type="Pfam" id="PF00300">
    <property type="entry name" value="His_Phos_1"/>
    <property type="match status" value="1"/>
</dbReference>
<dbReference type="Proteomes" id="UP000604046">
    <property type="component" value="Unassembled WGS sequence"/>
</dbReference>
<feature type="region of interest" description="Disordered" evidence="10">
    <location>
        <begin position="1758"/>
        <end position="1783"/>
    </location>
</feature>
<dbReference type="Gene3D" id="3.40.50.12240">
    <property type="match status" value="1"/>
</dbReference>
<dbReference type="InterPro" id="IPR000571">
    <property type="entry name" value="Znf_CCCH"/>
</dbReference>
<reference evidence="12" key="1">
    <citation type="submission" date="2021-02" db="EMBL/GenBank/DDBJ databases">
        <authorList>
            <person name="Dougan E. K."/>
            <person name="Rhodes N."/>
            <person name="Thang M."/>
            <person name="Chan C."/>
        </authorList>
    </citation>
    <scope>NUCLEOTIDE SEQUENCE</scope>
</reference>
<dbReference type="GO" id="GO:0015074">
    <property type="term" value="P:DNA integration"/>
    <property type="evidence" value="ECO:0007669"/>
    <property type="project" value="InterPro"/>
</dbReference>
<evidence type="ECO:0000256" key="6">
    <source>
        <dbReference type="ARBA" id="ARBA00022833"/>
    </source>
</evidence>
<dbReference type="GO" id="GO:0003677">
    <property type="term" value="F:DNA binding"/>
    <property type="evidence" value="ECO:0007669"/>
    <property type="project" value="InterPro"/>
</dbReference>
<dbReference type="Gene3D" id="1.10.443.10">
    <property type="entry name" value="Intergrase catalytic core"/>
    <property type="match status" value="1"/>
</dbReference>
<dbReference type="SMART" id="SM00356">
    <property type="entry name" value="ZnF_C3H1"/>
    <property type="match status" value="1"/>
</dbReference>
<dbReference type="Pfam" id="PF22919">
    <property type="entry name" value="ATP-synt_VA_C"/>
    <property type="match status" value="1"/>
</dbReference>
<dbReference type="InterPro" id="IPR013078">
    <property type="entry name" value="His_Pase_superF_clade-1"/>
</dbReference>
<evidence type="ECO:0000256" key="3">
    <source>
        <dbReference type="ARBA" id="ARBA00022723"/>
    </source>
</evidence>
<evidence type="ECO:0000259" key="11">
    <source>
        <dbReference type="PROSITE" id="PS50103"/>
    </source>
</evidence>
<dbReference type="OrthoDB" id="1735853at2759"/>
<keyword evidence="4 9" id="KW-0863">Zinc-finger</keyword>
<dbReference type="InterPro" id="IPR029033">
    <property type="entry name" value="His_PPase_superfam"/>
</dbReference>
<feature type="compositionally biased region" description="Pro residues" evidence="10">
    <location>
        <begin position="1826"/>
        <end position="1838"/>
    </location>
</feature>
<feature type="region of interest" description="Disordered" evidence="10">
    <location>
        <begin position="674"/>
        <end position="713"/>
    </location>
</feature>
<keyword evidence="7" id="KW-0406">Ion transport</keyword>
<feature type="domain" description="C3H1-type" evidence="11">
    <location>
        <begin position="1789"/>
        <end position="1816"/>
    </location>
</feature>
<evidence type="ECO:0000256" key="9">
    <source>
        <dbReference type="PROSITE-ProRule" id="PRU00723"/>
    </source>
</evidence>
<comment type="similarity">
    <text evidence="1">Belongs to the ATPase alpha/beta chains family.</text>
</comment>
<dbReference type="GO" id="GO:0007035">
    <property type="term" value="P:vacuolar acidification"/>
    <property type="evidence" value="ECO:0007669"/>
    <property type="project" value="TreeGrafter"/>
</dbReference>
<feature type="zinc finger region" description="C3H1-type" evidence="9">
    <location>
        <begin position="1789"/>
        <end position="1816"/>
    </location>
</feature>
<dbReference type="InterPro" id="IPR013762">
    <property type="entry name" value="Integrase-like_cat_sf"/>
</dbReference>
<dbReference type="NCBIfam" id="NF003235">
    <property type="entry name" value="PRK04196.1"/>
    <property type="match status" value="1"/>
</dbReference>
<keyword evidence="2" id="KW-0813">Transport</keyword>
<dbReference type="InterPro" id="IPR036855">
    <property type="entry name" value="Znf_CCCH_sf"/>
</dbReference>
<proteinExistence type="inferred from homology"/>
<evidence type="ECO:0000256" key="2">
    <source>
        <dbReference type="ARBA" id="ARBA00022448"/>
    </source>
</evidence>
<dbReference type="Gene3D" id="3.40.50.1240">
    <property type="entry name" value="Phosphoglycerate mutase-like"/>
    <property type="match status" value="1"/>
</dbReference>
<gene>
    <name evidence="12" type="primary">VAPB</name>
    <name evidence="12" type="ORF">SNAT2548_LOCUS7345</name>
</gene>
<dbReference type="InterPro" id="IPR000194">
    <property type="entry name" value="ATPase_F1/V1/A1_a/bsu_nucl-bd"/>
</dbReference>
<dbReference type="GO" id="GO:0046961">
    <property type="term" value="F:proton-transporting ATPase activity, rotational mechanism"/>
    <property type="evidence" value="ECO:0007669"/>
    <property type="project" value="TreeGrafter"/>
</dbReference>
<evidence type="ECO:0000256" key="5">
    <source>
        <dbReference type="ARBA" id="ARBA00022781"/>
    </source>
</evidence>
<dbReference type="InterPro" id="IPR022879">
    <property type="entry name" value="V-ATPase_su_B/beta"/>
</dbReference>
<dbReference type="PANTHER" id="PTHR43389">
    <property type="entry name" value="V-TYPE PROTON ATPASE SUBUNIT B"/>
    <property type="match status" value="1"/>
</dbReference>
<organism evidence="12 13">
    <name type="scientific">Symbiodinium natans</name>
    <dbReference type="NCBI Taxonomy" id="878477"/>
    <lineage>
        <taxon>Eukaryota</taxon>
        <taxon>Sar</taxon>
        <taxon>Alveolata</taxon>
        <taxon>Dinophyceae</taxon>
        <taxon>Suessiales</taxon>
        <taxon>Symbiodiniaceae</taxon>
        <taxon>Symbiodinium</taxon>
    </lineage>
</organism>
<evidence type="ECO:0000313" key="12">
    <source>
        <dbReference type="EMBL" id="CAE7213565.1"/>
    </source>
</evidence>
<evidence type="ECO:0000256" key="10">
    <source>
        <dbReference type="SAM" id="MobiDB-lite"/>
    </source>
</evidence>
<dbReference type="GO" id="GO:0008270">
    <property type="term" value="F:zinc ion binding"/>
    <property type="evidence" value="ECO:0007669"/>
    <property type="project" value="UniProtKB-KW"/>
</dbReference>
<sequence length="1838" mass="203380">MAAEAVPGSGLRWLAYMRHSDRLDCETCEISGAWPDAGQRPYDTPISNEELPLESAQVLKESLPEGVAVCAVVSSPFRRCLQTAALAGRQLGLKMLHVDNRLGELMAAVARDCGPVKLEALGFRYISFEEAANIAEEAGLQLHWDPAADVPATDESAADILRRVDAGAAIARSALGKEEFSPTECVLLVTHADLLMQRLSKLMPGSIWAPETCAWFLECLHDDSVPSMHRLETPKRMNLGYLNALRTNVEADVSSNPDKPWANKTVIIQYCKVNGLLSLNEAAASYYSPYKLKQNMRDRLHMSTSCSFGMMANLSRLELTDSPSSREDGGKQEDADAIRTEVEKVRSKFILIQLITTDWCPASWREAMEQDATCSAPRFPSWAANDFVHEMGIGEESWSERAEYLRRTPCLLRLLNGSMENVVLFMNLANDPTIERIVTPRLALTTAEYFAYTREQHVFVILTDMSSYADALREVSAAREEVPGRRGYPGYMYTDLSTIYERAGRVEGRNGSITQFPILTMPNDDITHPIPDLTGYITEGQVFVDRSLHNRQIYPPINVLPSLSRLMKSGIGKGMTRDDHPNVSDQLYANYAIGQDTRAMKAVVGEEALSEDEHKYLEFTDKFELKFLRVPQLEVVCPEVLAFLRELPALPGMCMFANRLQALAEALDQVTPSLPAPAAVPESDETEADGVEDPLNRRRPQGPRVAGLRPSLAKGGKAAVSTLQLRLRAENASLNELNELAAAADDTESEEELLFDFDSVCSRKPAAAEATRTLAEDLDARMREAIIQEVYSMSPLQLVRAELTHVELSSWALSWIDWGPNSWHSASYCVETSSRPWRVIVTKKGKISGVFPVVDPDSAAGAAHGKSRREDGSAAHDAAVHVVAFLASGCPSRKVSETRRWLQELCWEACASLRTHCGVQELVLPVEKDLAIDAVCHKGRIPSLNSRRLWALKQHKKVSSLLGTWNTCPGSLQRLGVVQHGPGQVAAVNWAQADERFMRDRFASTSHKPRESRWSTWTKLCRVRGIDPVPVTEETIFKIGAALKEGRYRSAAQYFSIAKSQHRELGFPWSADLDLAVSQAVRSVTRGMGPARLKHDFVLENAPADFGAQLHLAYDILKVPPEQRFASPEGVVVSACWFMLRGIELANVRCADVTFRRDERSVRIRLPVSKTDTEAKGCERSHSCFCRPRHAPGCASSQDAATMFTPLQKCQCQAGRQPLCVFHAMLSQSISLRRQGSWQPESPFFPSPDASVPSKRMVARLAQAAALVLMRAQFTDWPLESVVDWAQHSFRVAGAQFFARGGVQLGQIQLVGRWGSMSILRYVQDAMVQIPSASSDRIEQYLSGGLPGSFASSQLQNLVRDMVAQCVQGQGALVHNIRSKLAHKPALAESSDFRSALFVSPSQPHWHQQHLQLEKKESQARTAALLESLMATAMPDLQAQALAAGLDKNVLAHLVASGIVTSGAFFHAFSERSRVPKFLEVFAAGVEINGATAKLDDTGLMVAESVMNHLIDEFTVARQALLAPANTGLAAPAASSASDTSKVPKHLPADYWSQFIKDYQKDMIGGQVRQFPKHLLVGAEETLARLVHEKNTSTHKPLKLGEIPSQRQFTASGAVNPYRMKDDPSAKMVVREDGQWEKITTKFPEPQRMTTFLDAIEAAKYALLFARWGPELALEEWFTWWSNLVRDHPGKFPHLRQLWVKCHWELCMKLREGLAFGVAAKQVRAETNVQEALSRFLPPDNPKGKGKEKGKEVAHRLWSPYPPQSKGKGKFANQWSAAAGQPQQTQAQSFPNVQCRLFAQGYCKFGAQCKFAHGQQSPPALGPHTPAVPVPPNPPQRG</sequence>
<comment type="caution">
    <text evidence="12">The sequence shown here is derived from an EMBL/GenBank/DDBJ whole genome shotgun (WGS) entry which is preliminary data.</text>
</comment>
<dbReference type="InterPro" id="IPR020003">
    <property type="entry name" value="ATPase_a/bsu_AS"/>
</dbReference>
<feature type="region of interest" description="Disordered" evidence="10">
    <location>
        <begin position="1813"/>
        <end position="1838"/>
    </location>
</feature>
<evidence type="ECO:0000256" key="1">
    <source>
        <dbReference type="ARBA" id="ARBA00008936"/>
    </source>
</evidence>
<dbReference type="GO" id="GO:0006310">
    <property type="term" value="P:DNA recombination"/>
    <property type="evidence" value="ECO:0007669"/>
    <property type="project" value="UniProtKB-KW"/>
</dbReference>
<protein>
    <submittedName>
        <fullName evidence="12">VAPB protein</fullName>
    </submittedName>
</protein>
<dbReference type="PANTHER" id="PTHR43389:SF4">
    <property type="entry name" value="V-TYPE PROTON ATPASE SUBUNIT B"/>
    <property type="match status" value="1"/>
</dbReference>
<keyword evidence="6 9" id="KW-0862">Zinc</keyword>
<dbReference type="SUPFAM" id="SSF52540">
    <property type="entry name" value="P-loop containing nucleoside triphosphate hydrolases"/>
    <property type="match status" value="1"/>
</dbReference>
<dbReference type="CDD" id="cd01135">
    <property type="entry name" value="V_A-ATPase_B"/>
    <property type="match status" value="1"/>
</dbReference>
<keyword evidence="13" id="KW-1185">Reference proteome</keyword>
<keyword evidence="5" id="KW-0375">Hydrogen ion transport</keyword>
<evidence type="ECO:0000256" key="4">
    <source>
        <dbReference type="ARBA" id="ARBA00022771"/>
    </source>
</evidence>